<dbReference type="AlphaFoldDB" id="A0A2D1TUP5"/>
<reference evidence="1 2" key="1">
    <citation type="submission" date="2017-10" db="EMBL/GenBank/DDBJ databases">
        <title>Complete genome sequence of Collinsella aerofaciens isolated from the gut of a healthy adult Indian.</title>
        <authorList>
            <person name="Bag S."/>
            <person name="Ghosh T.S."/>
            <person name="Das B."/>
        </authorList>
    </citation>
    <scope>NUCLEOTIDE SEQUENCE [LARGE SCALE GENOMIC DNA]</scope>
    <source>
        <strain evidence="2">indica</strain>
    </source>
</reference>
<protein>
    <submittedName>
        <fullName evidence="1">Uncharacterized protein</fullName>
    </submittedName>
</protein>
<evidence type="ECO:0000313" key="1">
    <source>
        <dbReference type="EMBL" id="ATP53079.1"/>
    </source>
</evidence>
<dbReference type="EMBL" id="CP024160">
    <property type="protein sequence ID" value="ATP53079.1"/>
    <property type="molecule type" value="Genomic_DNA"/>
</dbReference>
<dbReference type="KEGG" id="caer:CSV91_00070"/>
<evidence type="ECO:0000313" key="2">
    <source>
        <dbReference type="Proteomes" id="UP000225608"/>
    </source>
</evidence>
<name>A0A2D1TUP5_9ACTN</name>
<proteinExistence type="predicted"/>
<gene>
    <name evidence="1" type="ORF">CSV91_00070</name>
</gene>
<accession>A0A2D1TUP5</accession>
<organism evidence="1 2">
    <name type="scientific">Collinsella aerofaciens</name>
    <dbReference type="NCBI Taxonomy" id="74426"/>
    <lineage>
        <taxon>Bacteria</taxon>
        <taxon>Bacillati</taxon>
        <taxon>Actinomycetota</taxon>
        <taxon>Coriobacteriia</taxon>
        <taxon>Coriobacteriales</taxon>
        <taxon>Coriobacteriaceae</taxon>
        <taxon>Collinsella</taxon>
    </lineage>
</organism>
<dbReference type="Proteomes" id="UP000225608">
    <property type="component" value="Chromosome"/>
</dbReference>
<sequence length="65" mass="7434">MDRIEHWDKRLVLWATGVRVRVPLAHKERWLVVIWAVGHFAGVAFRHTLIVEADATESTRDSGNG</sequence>